<organism evidence="1 2">
    <name type="scientific">Grifola frondosa</name>
    <name type="common">Maitake</name>
    <name type="synonym">Polyporus frondosus</name>
    <dbReference type="NCBI Taxonomy" id="5627"/>
    <lineage>
        <taxon>Eukaryota</taxon>
        <taxon>Fungi</taxon>
        <taxon>Dikarya</taxon>
        <taxon>Basidiomycota</taxon>
        <taxon>Agaricomycotina</taxon>
        <taxon>Agaricomycetes</taxon>
        <taxon>Polyporales</taxon>
        <taxon>Grifolaceae</taxon>
        <taxon>Grifola</taxon>
    </lineage>
</organism>
<dbReference type="Proteomes" id="UP000092993">
    <property type="component" value="Unassembled WGS sequence"/>
</dbReference>
<accession>A0A1C7M3W1</accession>
<dbReference type="EMBL" id="LUGG01000011">
    <property type="protein sequence ID" value="OBZ71663.1"/>
    <property type="molecule type" value="Genomic_DNA"/>
</dbReference>
<gene>
    <name evidence="1" type="ORF">A0H81_08813</name>
</gene>
<proteinExistence type="predicted"/>
<comment type="caution">
    <text evidence="1">The sequence shown here is derived from an EMBL/GenBank/DDBJ whole genome shotgun (WGS) entry which is preliminary data.</text>
</comment>
<evidence type="ECO:0000313" key="2">
    <source>
        <dbReference type="Proteomes" id="UP000092993"/>
    </source>
</evidence>
<dbReference type="AlphaFoldDB" id="A0A1C7M3W1"/>
<protein>
    <submittedName>
        <fullName evidence="1">Uncharacterized protein</fullName>
    </submittedName>
</protein>
<sequence length="80" mass="9182">MPQLPRAYEMMQTPRRAREQADRQWKNMHGSELQKTREVSHRLFGAAGRCETRSRPVASSAWILVTIWETGTLVMVSGIP</sequence>
<keyword evidence="2" id="KW-1185">Reference proteome</keyword>
<reference evidence="1 2" key="1">
    <citation type="submission" date="2016-03" db="EMBL/GenBank/DDBJ databases">
        <title>Whole genome sequencing of Grifola frondosa 9006-11.</title>
        <authorList>
            <person name="Min B."/>
            <person name="Park H."/>
            <person name="Kim J.-G."/>
            <person name="Cho H."/>
            <person name="Oh Y.-L."/>
            <person name="Kong W.-S."/>
            <person name="Choi I.-G."/>
        </authorList>
    </citation>
    <scope>NUCLEOTIDE SEQUENCE [LARGE SCALE GENOMIC DNA]</scope>
    <source>
        <strain evidence="1 2">9006-11</strain>
    </source>
</reference>
<evidence type="ECO:0000313" key="1">
    <source>
        <dbReference type="EMBL" id="OBZ71663.1"/>
    </source>
</evidence>
<name>A0A1C7M3W1_GRIFR</name>